<protein>
    <recommendedName>
        <fullName evidence="3">DUF922 domain-containing protein</fullName>
    </recommendedName>
</protein>
<dbReference type="STRING" id="1279009.ADICEAN_00212"/>
<dbReference type="PATRIC" id="fig|1279009.4.peg.216"/>
<dbReference type="EMBL" id="AODQ01000003">
    <property type="protein sequence ID" value="EMR04610.1"/>
    <property type="molecule type" value="Genomic_DNA"/>
</dbReference>
<sequence>MNLSCLQYLPLQLPSGAGGPSCRLLLGILLLVGVPAMLSAQVAQAREGLPVSLQLEPQKLPFTPSEFWIADVQDERDIRSAVAWLLPAGPEPTGSATQAIDLKGGGHAAIRRFVQQSLPANKKLRPLQIRLKGCSITETPGQAGKVEGRISVSMEFDLQTEAGPVHLTSYTGGVRYSRDARHHAVVEPALRQSLSRALEYLQDWMNEQAPHNEKLARGVKIFFTDYSNPLAIDTVYYSPERPLRWDDFKAAPSRSSRFAASVFPSFAYRGSSEVVEGYIHLTLSMRVYVLMENSWVKPASRDAYGLNHEQRHFDLVKLVVERFKQQLQAQRYPVADYNGLIATQYIDFFREMNKVQEAYDGETGHGLNRAAQQRWNEKIDAELRSFGIKE</sequence>
<reference evidence="1 2" key="1">
    <citation type="journal article" date="2013" name="Genome Announc.">
        <title>Draft Genome Sequence of Cesiribacter andamanensis Strain AMV16T, Isolated from a Soil Sample from a Mud Volcano in the Andaman Islands, India.</title>
        <authorList>
            <person name="Shivaji S."/>
            <person name="Ara S."/>
            <person name="Begum Z."/>
            <person name="Srinivas T.N."/>
            <person name="Singh A."/>
            <person name="Kumar Pinnaka A."/>
        </authorList>
    </citation>
    <scope>NUCLEOTIDE SEQUENCE [LARGE SCALE GENOMIC DNA]</scope>
    <source>
        <strain evidence="1 2">AMV16</strain>
    </source>
</reference>
<dbReference type="AlphaFoldDB" id="M7NSE1"/>
<evidence type="ECO:0000313" key="1">
    <source>
        <dbReference type="EMBL" id="EMR04610.1"/>
    </source>
</evidence>
<keyword evidence="2" id="KW-1185">Reference proteome</keyword>
<dbReference type="eggNOG" id="COG5661">
    <property type="taxonomic scope" value="Bacteria"/>
</dbReference>
<name>M7NSE1_9BACT</name>
<accession>M7NSE1</accession>
<comment type="caution">
    <text evidence="1">The sequence shown here is derived from an EMBL/GenBank/DDBJ whole genome shotgun (WGS) entry which is preliminary data.</text>
</comment>
<organism evidence="1 2">
    <name type="scientific">Cesiribacter andamanensis AMV16</name>
    <dbReference type="NCBI Taxonomy" id="1279009"/>
    <lineage>
        <taxon>Bacteria</taxon>
        <taxon>Pseudomonadati</taxon>
        <taxon>Bacteroidota</taxon>
        <taxon>Cytophagia</taxon>
        <taxon>Cytophagales</taxon>
        <taxon>Cesiribacteraceae</taxon>
        <taxon>Cesiribacter</taxon>
    </lineage>
</organism>
<proteinExistence type="predicted"/>
<evidence type="ECO:0000313" key="2">
    <source>
        <dbReference type="Proteomes" id="UP000011910"/>
    </source>
</evidence>
<gene>
    <name evidence="1" type="ORF">ADICEAN_00212</name>
</gene>
<evidence type="ECO:0008006" key="3">
    <source>
        <dbReference type="Google" id="ProtNLM"/>
    </source>
</evidence>
<dbReference type="Proteomes" id="UP000011910">
    <property type="component" value="Unassembled WGS sequence"/>
</dbReference>